<comment type="caution">
    <text evidence="3">The sequence shown here is derived from an EMBL/GenBank/DDBJ whole genome shotgun (WGS) entry which is preliminary data.</text>
</comment>
<dbReference type="Gene3D" id="3.20.20.80">
    <property type="entry name" value="Glycosidases"/>
    <property type="match status" value="1"/>
</dbReference>
<gene>
    <name evidence="3" type="ORF">C5745_17560</name>
</gene>
<name>A0A2S9J001_9SPHI</name>
<dbReference type="PANTHER" id="PTHR37836:SF3">
    <property type="entry name" value="ENDOGLUCANASE"/>
    <property type="match status" value="1"/>
</dbReference>
<reference evidence="3 4" key="1">
    <citation type="submission" date="2018-02" db="EMBL/GenBank/DDBJ databases">
        <title>The draft genome of Sphingobacterium sp. 5JN-11.</title>
        <authorList>
            <person name="Liu L."/>
            <person name="Li L."/>
            <person name="Liang L."/>
            <person name="Zhang X."/>
            <person name="Wang T."/>
        </authorList>
    </citation>
    <scope>NUCLEOTIDE SEQUENCE [LARGE SCALE GENOMIC DNA]</scope>
    <source>
        <strain evidence="3 4">5JN-11</strain>
    </source>
</reference>
<dbReference type="RefSeq" id="WP_105718319.1">
    <property type="nucleotide sequence ID" value="NZ_PVBQ01000018.1"/>
</dbReference>
<proteinExistence type="predicted"/>
<dbReference type="Pfam" id="PF13204">
    <property type="entry name" value="Apiosidase"/>
    <property type="match status" value="1"/>
</dbReference>
<evidence type="ECO:0008006" key="5">
    <source>
        <dbReference type="Google" id="ProtNLM"/>
    </source>
</evidence>
<dbReference type="OrthoDB" id="59486at2"/>
<dbReference type="InterPro" id="IPR025277">
    <property type="entry name" value="Apiosidase-like_cat_dom"/>
</dbReference>
<evidence type="ECO:0000259" key="1">
    <source>
        <dbReference type="Pfam" id="PF12904"/>
    </source>
</evidence>
<keyword evidence="4" id="KW-1185">Reference proteome</keyword>
<dbReference type="PANTHER" id="PTHR37836">
    <property type="entry name" value="LMO1036 PROTEIN"/>
    <property type="match status" value="1"/>
</dbReference>
<dbReference type="InterPro" id="IPR024749">
    <property type="entry name" value="Collagen-bd_put"/>
</dbReference>
<dbReference type="EMBL" id="PVBQ01000018">
    <property type="protein sequence ID" value="PRD46070.1"/>
    <property type="molecule type" value="Genomic_DNA"/>
</dbReference>
<dbReference type="Pfam" id="PF12904">
    <property type="entry name" value="Collagen_bind_2"/>
    <property type="match status" value="1"/>
</dbReference>
<dbReference type="AlphaFoldDB" id="A0A2S9J001"/>
<dbReference type="SUPFAM" id="SSF51445">
    <property type="entry name" value="(Trans)glycosidases"/>
    <property type="match status" value="1"/>
</dbReference>
<feature type="domain" description="Putative collagen-binding" evidence="1">
    <location>
        <begin position="382"/>
        <end position="472"/>
    </location>
</feature>
<evidence type="ECO:0000313" key="3">
    <source>
        <dbReference type="EMBL" id="PRD46070.1"/>
    </source>
</evidence>
<protein>
    <recommendedName>
        <fullName evidence="5">Glycoside hydrolase</fullName>
    </recommendedName>
</protein>
<dbReference type="Proteomes" id="UP000239711">
    <property type="component" value="Unassembled WGS sequence"/>
</dbReference>
<sequence>MAIIKPVWITICMLIVVHVQVGSAQQLVVAPSKNYVQTPEGKPFIWIGDTAWELFHKLNREEVDHYLTVRMKQGFTVIYTVILAEHEGLTLPNAYGEVPLYRQDPAKPNLRYFEHVDYVINKVQSLGLRLAILPTWGNNVQNARDGKRSYIFTPKNAYQYGNFLGDRYKDKPIIWVLGGDRNVDNDQARLIWDKLAEGVRAGSDVKQLISYHPAGESSSAYWFHKSTWLDFNMYQTGHARRSIPGYQYAEAHRLLDPQKPFLDAEPAYEDIPIKFWEYLSKRSPEELIGSVFDTSGIIINRDYFEAGFFTDKDVRQQAYWGLLSGAMGFSYGNNAVWQFVGTGKKWVIPSLYTWQEAITRPGAEQIKHLRFFMERWGFSTRIPDQSLIYGINRHGTSHIRAATNADKSCVCVYTPVNQAIVLNLSLSADTVYKVSWFDPRHGEIQHEEKVVSNGPVEFNPPAAMDDCLLILELKK</sequence>
<organism evidence="3 4">
    <name type="scientific">Sphingobacterium haloxyli</name>
    <dbReference type="NCBI Taxonomy" id="2100533"/>
    <lineage>
        <taxon>Bacteria</taxon>
        <taxon>Pseudomonadati</taxon>
        <taxon>Bacteroidota</taxon>
        <taxon>Sphingobacteriia</taxon>
        <taxon>Sphingobacteriales</taxon>
        <taxon>Sphingobacteriaceae</taxon>
        <taxon>Sphingobacterium</taxon>
    </lineage>
</organism>
<evidence type="ECO:0000313" key="4">
    <source>
        <dbReference type="Proteomes" id="UP000239711"/>
    </source>
</evidence>
<evidence type="ECO:0000259" key="2">
    <source>
        <dbReference type="Pfam" id="PF13204"/>
    </source>
</evidence>
<feature type="domain" description="Apiosidase-like catalytic" evidence="2">
    <location>
        <begin position="32"/>
        <end position="376"/>
    </location>
</feature>
<dbReference type="InterPro" id="IPR017853">
    <property type="entry name" value="GH"/>
</dbReference>
<accession>A0A2S9J001</accession>